<evidence type="ECO:0000313" key="1">
    <source>
        <dbReference type="EMBL" id="PWJ51815.1"/>
    </source>
</evidence>
<dbReference type="Pfam" id="PF10604">
    <property type="entry name" value="Polyketide_cyc2"/>
    <property type="match status" value="1"/>
</dbReference>
<sequence length="163" mass="17656">MAIAQTYTVERQVLVAAPPERIFAEIADLRRWQGWSPWEGLDPALDRTYSGPGSGEGAAYAWSGNRKAGKGSMRVARAEAPRVVSIDIAFEKPFPNTSTSTFTLTPEDDDGGAPATRVTWTMVGPRPLVMRLLGPALSMDKIVGKDFERGLQQLRAVSEAPPA</sequence>
<organism evidence="1 2">
    <name type="scientific">Quadrisphaera granulorum</name>
    <dbReference type="NCBI Taxonomy" id="317664"/>
    <lineage>
        <taxon>Bacteria</taxon>
        <taxon>Bacillati</taxon>
        <taxon>Actinomycetota</taxon>
        <taxon>Actinomycetes</taxon>
        <taxon>Kineosporiales</taxon>
        <taxon>Kineosporiaceae</taxon>
        <taxon>Quadrisphaera</taxon>
    </lineage>
</organism>
<evidence type="ECO:0000313" key="2">
    <source>
        <dbReference type="Proteomes" id="UP000245469"/>
    </source>
</evidence>
<dbReference type="Proteomes" id="UP000245469">
    <property type="component" value="Unassembled WGS sequence"/>
</dbReference>
<name>A0A316A2E1_9ACTN</name>
<dbReference type="InterPro" id="IPR023393">
    <property type="entry name" value="START-like_dom_sf"/>
</dbReference>
<dbReference type="Gene3D" id="3.30.530.20">
    <property type="match status" value="1"/>
</dbReference>
<proteinExistence type="predicted"/>
<dbReference type="InterPro" id="IPR019587">
    <property type="entry name" value="Polyketide_cyclase/dehydratase"/>
</dbReference>
<gene>
    <name evidence="1" type="ORF">BXY45_12093</name>
</gene>
<accession>A0A316A2E1</accession>
<reference evidence="1 2" key="1">
    <citation type="submission" date="2018-03" db="EMBL/GenBank/DDBJ databases">
        <title>Genomic Encyclopedia of Archaeal and Bacterial Type Strains, Phase II (KMG-II): from individual species to whole genera.</title>
        <authorList>
            <person name="Goeker M."/>
        </authorList>
    </citation>
    <scope>NUCLEOTIDE SEQUENCE [LARGE SCALE GENOMIC DNA]</scope>
    <source>
        <strain evidence="1 2">DSM 44889</strain>
    </source>
</reference>
<dbReference type="RefSeq" id="WP_211319608.1">
    <property type="nucleotide sequence ID" value="NZ_QGDQ01000020.1"/>
</dbReference>
<dbReference type="AlphaFoldDB" id="A0A316A2E1"/>
<dbReference type="SUPFAM" id="SSF55961">
    <property type="entry name" value="Bet v1-like"/>
    <property type="match status" value="1"/>
</dbReference>
<keyword evidence="2" id="KW-1185">Reference proteome</keyword>
<comment type="caution">
    <text evidence="1">The sequence shown here is derived from an EMBL/GenBank/DDBJ whole genome shotgun (WGS) entry which is preliminary data.</text>
</comment>
<dbReference type="CDD" id="cd07818">
    <property type="entry name" value="SRPBCC_1"/>
    <property type="match status" value="1"/>
</dbReference>
<protein>
    <submittedName>
        <fullName evidence="1">Polyketide cyclase/dehydrase/lipid transport protein</fullName>
    </submittedName>
</protein>
<dbReference type="EMBL" id="QGDQ01000020">
    <property type="protein sequence ID" value="PWJ51815.1"/>
    <property type="molecule type" value="Genomic_DNA"/>
</dbReference>